<organism evidence="1 2">
    <name type="scientific">Cetraspora pellucida</name>
    <dbReference type="NCBI Taxonomy" id="1433469"/>
    <lineage>
        <taxon>Eukaryota</taxon>
        <taxon>Fungi</taxon>
        <taxon>Fungi incertae sedis</taxon>
        <taxon>Mucoromycota</taxon>
        <taxon>Glomeromycotina</taxon>
        <taxon>Glomeromycetes</taxon>
        <taxon>Diversisporales</taxon>
        <taxon>Gigasporaceae</taxon>
        <taxon>Cetraspora</taxon>
    </lineage>
</organism>
<gene>
    <name evidence="1" type="ORF">SPELUC_LOCUS6235</name>
</gene>
<proteinExistence type="predicted"/>
<dbReference type="Proteomes" id="UP000789366">
    <property type="component" value="Unassembled WGS sequence"/>
</dbReference>
<protein>
    <submittedName>
        <fullName evidence="1">10681_t:CDS:1</fullName>
    </submittedName>
</protein>
<sequence>MSWYSYSKYDYLSDENSEYNSDSGDDLPNLTIDKQQILRKYKYLNHPNCPRKEYLYALENIQPEGWIIWQEYSHCYRYFHNLSEIKISLGQKSFDGFITNTYLHSWQKSTEVTHKKDEIYLYIKNALRIAIKEITRLNLSKNDLLVADSSNESKWSKHLILPRYFVRGASKARKFTSRILELFPERMHPFIDEKVNKDLHCFRLAGSHKAKDSSRIKCICSNYTWRDDTAIKIVEEQFPFLSYQNSSNGFDTFDRTLPTTCLICEKEHIREGESGIEVIRADNDSRTSKKKKVIPRLDRLRSRLQHILQSHSQNNFTAIGKNIEIYNAKTMHSYNL</sequence>
<dbReference type="EMBL" id="CAJVPW010007141">
    <property type="protein sequence ID" value="CAG8577541.1"/>
    <property type="molecule type" value="Genomic_DNA"/>
</dbReference>
<evidence type="ECO:0000313" key="2">
    <source>
        <dbReference type="Proteomes" id="UP000789366"/>
    </source>
</evidence>
<reference evidence="1" key="1">
    <citation type="submission" date="2021-06" db="EMBL/GenBank/DDBJ databases">
        <authorList>
            <person name="Kallberg Y."/>
            <person name="Tangrot J."/>
            <person name="Rosling A."/>
        </authorList>
    </citation>
    <scope>NUCLEOTIDE SEQUENCE</scope>
    <source>
        <strain evidence="1">28 12/20/2015</strain>
    </source>
</reference>
<evidence type="ECO:0000313" key="1">
    <source>
        <dbReference type="EMBL" id="CAG8577541.1"/>
    </source>
</evidence>
<name>A0ACA9MCN4_9GLOM</name>
<comment type="caution">
    <text evidence="1">The sequence shown here is derived from an EMBL/GenBank/DDBJ whole genome shotgun (WGS) entry which is preliminary data.</text>
</comment>
<accession>A0ACA9MCN4</accession>
<keyword evidence="2" id="KW-1185">Reference proteome</keyword>